<feature type="transmembrane region" description="Helical" evidence="20">
    <location>
        <begin position="321"/>
        <end position="341"/>
    </location>
</feature>
<keyword evidence="9 19" id="KW-0479">Metal-binding</keyword>
<keyword evidence="8 20" id="KW-0812">Transmembrane</keyword>
<feature type="binding site" description="axial binding residue" evidence="19">
    <location>
        <position position="197"/>
    </location>
    <ligand>
        <name>heme b</name>
        <dbReference type="ChEBI" id="CHEBI:60344"/>
        <label>b566</label>
    </ligand>
    <ligandPart>
        <name>Fe</name>
        <dbReference type="ChEBI" id="CHEBI:18248"/>
    </ligandPart>
</feature>
<dbReference type="FunFam" id="1.20.810.10:FF:000002">
    <property type="entry name" value="Cytochrome b"/>
    <property type="match status" value="1"/>
</dbReference>
<evidence type="ECO:0000256" key="19">
    <source>
        <dbReference type="PIRSR" id="PIRSR038885-2"/>
    </source>
</evidence>
<evidence type="ECO:0000256" key="12">
    <source>
        <dbReference type="ARBA" id="ARBA00022989"/>
    </source>
</evidence>
<dbReference type="PROSITE" id="PS51002">
    <property type="entry name" value="CYTB_NTER"/>
    <property type="match status" value="1"/>
</dbReference>
<dbReference type="InterPro" id="IPR005798">
    <property type="entry name" value="Cyt_b/b6_C"/>
</dbReference>
<evidence type="ECO:0000256" key="11">
    <source>
        <dbReference type="ARBA" id="ARBA00022982"/>
    </source>
</evidence>
<keyword evidence="15 20" id="KW-0496">Mitochondrion</keyword>
<dbReference type="InterPro" id="IPR016174">
    <property type="entry name" value="Di-haem_cyt_TM"/>
</dbReference>
<feature type="transmembrane region" description="Helical" evidence="20">
    <location>
        <begin position="114"/>
        <end position="134"/>
    </location>
</feature>
<dbReference type="EMBL" id="MN551232">
    <property type="protein sequence ID" value="QGR23992.1"/>
    <property type="molecule type" value="Genomic_DNA"/>
</dbReference>
<dbReference type="InterPro" id="IPR005797">
    <property type="entry name" value="Cyt_b/b6_N"/>
</dbReference>
<dbReference type="Pfam" id="PF00032">
    <property type="entry name" value="Cytochrom_B_C"/>
    <property type="match status" value="1"/>
</dbReference>
<feature type="transmembrane region" description="Helical" evidence="20">
    <location>
        <begin position="179"/>
        <end position="201"/>
    </location>
</feature>
<dbReference type="GO" id="GO:0046872">
    <property type="term" value="F:metal ion binding"/>
    <property type="evidence" value="ECO:0007669"/>
    <property type="project" value="UniProtKB-UniRule"/>
</dbReference>
<feature type="binding site" description="axial binding residue" evidence="19">
    <location>
        <position position="84"/>
    </location>
    <ligand>
        <name>heme b</name>
        <dbReference type="ChEBI" id="CHEBI:60344"/>
        <label>b562</label>
    </ligand>
    <ligandPart>
        <name>Fe</name>
        <dbReference type="ChEBI" id="CHEBI:18248"/>
    </ligandPart>
</feature>
<dbReference type="InterPro" id="IPR048260">
    <property type="entry name" value="Cytochrome_b_C_euk/bac"/>
</dbReference>
<comment type="similarity">
    <text evidence="17 20">Belongs to the cytochrome b family.</text>
</comment>
<feature type="transmembrane region" description="Helical" evidence="20">
    <location>
        <begin position="348"/>
        <end position="369"/>
    </location>
</feature>
<dbReference type="InterPro" id="IPR036150">
    <property type="entry name" value="Cyt_b/b6_C_sf"/>
</dbReference>
<feature type="transmembrane region" description="Helical" evidence="20">
    <location>
        <begin position="289"/>
        <end position="309"/>
    </location>
</feature>
<dbReference type="GO" id="GO:0005743">
    <property type="term" value="C:mitochondrial inner membrane"/>
    <property type="evidence" value="ECO:0007669"/>
    <property type="project" value="UniProtKB-SubCell"/>
</dbReference>
<evidence type="ECO:0000256" key="10">
    <source>
        <dbReference type="ARBA" id="ARBA00022792"/>
    </source>
</evidence>
<evidence type="ECO:0000256" key="17">
    <source>
        <dbReference type="ARBA" id="ARBA00061233"/>
    </source>
</evidence>
<evidence type="ECO:0000256" key="4">
    <source>
        <dbReference type="ARBA" id="ARBA00013531"/>
    </source>
</evidence>
<keyword evidence="13 19" id="KW-0408">Iron</keyword>
<keyword evidence="6 19" id="KW-0349">Heme</keyword>
<evidence type="ECO:0000256" key="14">
    <source>
        <dbReference type="ARBA" id="ARBA00023075"/>
    </source>
</evidence>
<reference evidence="23" key="1">
    <citation type="journal article" date="2019" name="PLoS ONE">
        <title>What does mitogenomics tell us about the evolutionary history of the Drosophila buzzatii cluster (repleta group)?</title>
        <authorList>
            <person name="Moreyra N.N."/>
            <person name="Mensch J."/>
            <person name="Hurtado J."/>
            <person name="Almeida F."/>
            <person name="Laprida C."/>
            <person name="Hasson E."/>
        </authorList>
    </citation>
    <scope>NUCLEOTIDE SEQUENCE</scope>
</reference>
<feature type="transmembrane region" description="Helical" evidence="20">
    <location>
        <begin position="31"/>
        <end position="57"/>
    </location>
</feature>
<evidence type="ECO:0000256" key="9">
    <source>
        <dbReference type="ARBA" id="ARBA00022723"/>
    </source>
</evidence>
<evidence type="ECO:0000256" key="16">
    <source>
        <dbReference type="ARBA" id="ARBA00023136"/>
    </source>
</evidence>
<accession>A0A650D242</accession>
<comment type="function">
    <text evidence="1 20">Component of the ubiquinol-cytochrome c reductase complex (complex III or cytochrome b-c1 complex) that is part of the mitochondrial respiratory chain. The b-c1 complex mediates electron transfer from ubiquinol to cytochrome c. Contributes to the generation of a proton gradient across the mitochondrial membrane that is then used for ATP synthesis.</text>
</comment>
<dbReference type="GO" id="GO:0006122">
    <property type="term" value="P:mitochondrial electron transport, ubiquinol to cytochrome c"/>
    <property type="evidence" value="ECO:0007669"/>
    <property type="project" value="TreeGrafter"/>
</dbReference>
<dbReference type="GO" id="GO:0045275">
    <property type="term" value="C:respiratory chain complex III"/>
    <property type="evidence" value="ECO:0007669"/>
    <property type="project" value="InterPro"/>
</dbReference>
<comment type="subcellular location">
    <subcellularLocation>
        <location evidence="2">Mitochondrion inner membrane</location>
        <topology evidence="2">Multi-pass membrane protein</topology>
    </subcellularLocation>
</comment>
<evidence type="ECO:0000256" key="5">
    <source>
        <dbReference type="ARBA" id="ARBA00022448"/>
    </source>
</evidence>
<keyword evidence="10" id="KW-0999">Mitochondrion inner membrane</keyword>
<evidence type="ECO:0000256" key="2">
    <source>
        <dbReference type="ARBA" id="ARBA00004448"/>
    </source>
</evidence>
<dbReference type="CDD" id="cd00290">
    <property type="entry name" value="cytochrome_b_C"/>
    <property type="match status" value="1"/>
</dbReference>
<evidence type="ECO:0000256" key="15">
    <source>
        <dbReference type="ARBA" id="ARBA00023128"/>
    </source>
</evidence>
<dbReference type="PROSITE" id="PS51003">
    <property type="entry name" value="CYTB_CTER"/>
    <property type="match status" value="1"/>
</dbReference>
<feature type="transmembrane region" description="Helical" evidence="20">
    <location>
        <begin position="230"/>
        <end position="251"/>
    </location>
</feature>
<gene>
    <name evidence="23" type="primary">CYTB</name>
</gene>
<keyword evidence="16 20" id="KW-0472">Membrane</keyword>
<evidence type="ECO:0000313" key="23">
    <source>
        <dbReference type="EMBL" id="QGR23992.1"/>
    </source>
</evidence>
<dbReference type="Pfam" id="PF00033">
    <property type="entry name" value="Cytochrome_B"/>
    <property type="match status" value="1"/>
</dbReference>
<comment type="subunit">
    <text evidence="3">The main subunits of complex b-c1 are: cytochrome b, cytochrome c1 and the Rieske protein.</text>
</comment>
<name>A0A650D242_DROBU</name>
<feature type="domain" description="Cytochrome b/b6 C-terminal region profile" evidence="22">
    <location>
        <begin position="211"/>
        <end position="378"/>
    </location>
</feature>
<feature type="transmembrane region" description="Helical" evidence="20">
    <location>
        <begin position="141"/>
        <end position="159"/>
    </location>
</feature>
<keyword evidence="12 20" id="KW-1133">Transmembrane helix</keyword>
<evidence type="ECO:0000259" key="22">
    <source>
        <dbReference type="PROSITE" id="PS51003"/>
    </source>
</evidence>
<feature type="binding site" description="axial binding residue" evidence="19">
    <location>
        <position position="98"/>
    </location>
    <ligand>
        <name>heme b</name>
        <dbReference type="ChEBI" id="CHEBI:60344"/>
        <label>b566</label>
    </ligand>
    <ligandPart>
        <name>Fe</name>
        <dbReference type="ChEBI" id="CHEBI:18248"/>
    </ligandPart>
</feature>
<proteinExistence type="inferred from homology"/>
<dbReference type="CDD" id="cd00284">
    <property type="entry name" value="Cytochrome_b_N"/>
    <property type="match status" value="1"/>
</dbReference>
<feature type="binding site" description="axial binding residue" evidence="19">
    <location>
        <position position="183"/>
    </location>
    <ligand>
        <name>heme b</name>
        <dbReference type="ChEBI" id="CHEBI:60344"/>
        <label>b562</label>
    </ligand>
    <ligandPart>
        <name>Fe</name>
        <dbReference type="ChEBI" id="CHEBI:18248"/>
    </ligandPart>
</feature>
<keyword evidence="7 20" id="KW-0679">Respiratory chain</keyword>
<protein>
    <recommendedName>
        <fullName evidence="4 20">Cytochrome b</fullName>
    </recommendedName>
</protein>
<dbReference type="PIRSF" id="PIRSF038885">
    <property type="entry name" value="COB"/>
    <property type="match status" value="1"/>
</dbReference>
<dbReference type="InterPro" id="IPR048259">
    <property type="entry name" value="Cytochrome_b_N_euk/bac"/>
</dbReference>
<keyword evidence="5 20" id="KW-0813">Transport</keyword>
<keyword evidence="11 20" id="KW-0249">Electron transport</keyword>
<dbReference type="SUPFAM" id="SSF81648">
    <property type="entry name" value="a domain/subunit of cytochrome bc1 complex (Ubiquinol-cytochrome c reductase)"/>
    <property type="match status" value="1"/>
</dbReference>
<sequence length="378" mass="43181">MNKPLRTSHPLFKIANNALVDLPAPINISSWWNFGSLLGLCLIIQILTGLFLAMHYTADINMAFNSVNHICRDVNYGWLLRTMHANGASFFFICIYLHVGRGIYYGSYLFTPTWLIGVIILFLVMGTAFMGYVLPWGQMSFWGATVITNLLSAVPYLGIDLVQWIWGGFAVDNATLTRFFTFHFILPFIVLAMTMIHLLFLHQTGSNNPIGLNSNMDKIPFHPYFTYKDIVGFIIMIFALISLILINPNLLGDPDNFIPANPLVTPVHIQPEWYFLFAYAILRSIPNKLGGVIALVLSIAILMILPFYHLSKFRGIQFYPINQILFWIMVVTVILLTWIGARPVEEPYVLTGQILTVIYFLYYLINPIINKWWDNLLN</sequence>
<evidence type="ECO:0000256" key="6">
    <source>
        <dbReference type="ARBA" id="ARBA00022617"/>
    </source>
</evidence>
<dbReference type="GO" id="GO:0008121">
    <property type="term" value="F:quinol-cytochrome-c reductase activity"/>
    <property type="evidence" value="ECO:0007669"/>
    <property type="project" value="InterPro"/>
</dbReference>
<feature type="domain" description="Cytochrome b/b6 N-terminal region profile" evidence="21">
    <location>
        <begin position="1"/>
        <end position="210"/>
    </location>
</feature>
<dbReference type="SUPFAM" id="SSF81342">
    <property type="entry name" value="Transmembrane di-heme cytochromes"/>
    <property type="match status" value="1"/>
</dbReference>
<comment type="cofactor">
    <cofactor evidence="19">
        <name>heme</name>
        <dbReference type="ChEBI" id="CHEBI:30413"/>
    </cofactor>
    <text evidence="19">Binds 2 heme groups non-covalently.</text>
</comment>
<dbReference type="PANTHER" id="PTHR19271">
    <property type="entry name" value="CYTOCHROME B"/>
    <property type="match status" value="1"/>
</dbReference>
<dbReference type="InterPro" id="IPR027387">
    <property type="entry name" value="Cytb/b6-like_sf"/>
</dbReference>
<comment type="cofactor">
    <cofactor evidence="20">
        <name>heme b</name>
        <dbReference type="ChEBI" id="CHEBI:60344"/>
    </cofactor>
    <text evidence="20">Binds 2 heme groups non-covalently.</text>
</comment>
<evidence type="ECO:0000256" key="3">
    <source>
        <dbReference type="ARBA" id="ARBA00011649"/>
    </source>
</evidence>
<dbReference type="InterPro" id="IPR030689">
    <property type="entry name" value="Cytochrome_b"/>
</dbReference>
<evidence type="ECO:0000256" key="8">
    <source>
        <dbReference type="ARBA" id="ARBA00022692"/>
    </source>
</evidence>
<dbReference type="GO" id="GO:0016491">
    <property type="term" value="F:oxidoreductase activity"/>
    <property type="evidence" value="ECO:0007669"/>
    <property type="project" value="UniProtKB-UniRule"/>
</dbReference>
<evidence type="ECO:0000256" key="1">
    <source>
        <dbReference type="ARBA" id="ARBA00002566"/>
    </source>
</evidence>
<feature type="binding site" evidence="18">
    <location>
        <position position="202"/>
    </location>
    <ligand>
        <name>a ubiquinone</name>
        <dbReference type="ChEBI" id="CHEBI:16389"/>
    </ligand>
</feature>
<keyword evidence="14" id="KW-0830">Ubiquinone</keyword>
<dbReference type="AlphaFoldDB" id="A0A650D242"/>
<evidence type="ECO:0000256" key="13">
    <source>
        <dbReference type="ARBA" id="ARBA00023004"/>
    </source>
</evidence>
<evidence type="ECO:0000259" key="21">
    <source>
        <dbReference type="PROSITE" id="PS51002"/>
    </source>
</evidence>
<organism evidence="23">
    <name type="scientific">Drosophila buzzatii</name>
    <name type="common">Fruit fly</name>
    <dbReference type="NCBI Taxonomy" id="7264"/>
    <lineage>
        <taxon>Eukaryota</taxon>
        <taxon>Metazoa</taxon>
        <taxon>Ecdysozoa</taxon>
        <taxon>Arthropoda</taxon>
        <taxon>Hexapoda</taxon>
        <taxon>Insecta</taxon>
        <taxon>Pterygota</taxon>
        <taxon>Neoptera</taxon>
        <taxon>Endopterygota</taxon>
        <taxon>Diptera</taxon>
        <taxon>Brachycera</taxon>
        <taxon>Muscomorpha</taxon>
        <taxon>Ephydroidea</taxon>
        <taxon>Drosophilidae</taxon>
        <taxon>Drosophila</taxon>
    </lineage>
</organism>
<evidence type="ECO:0000256" key="7">
    <source>
        <dbReference type="ARBA" id="ARBA00022660"/>
    </source>
</evidence>
<evidence type="ECO:0000256" key="18">
    <source>
        <dbReference type="PIRSR" id="PIRSR038885-1"/>
    </source>
</evidence>
<geneLocation type="mitochondrion" evidence="23"/>
<feature type="transmembrane region" description="Helical" evidence="20">
    <location>
        <begin position="78"/>
        <end position="99"/>
    </location>
</feature>
<dbReference type="Gene3D" id="1.20.810.10">
    <property type="entry name" value="Cytochrome Bc1 Complex, Chain C"/>
    <property type="match status" value="1"/>
</dbReference>
<evidence type="ECO:0000256" key="20">
    <source>
        <dbReference type="RuleBase" id="RU362117"/>
    </source>
</evidence>
<dbReference type="PANTHER" id="PTHR19271:SF16">
    <property type="entry name" value="CYTOCHROME B"/>
    <property type="match status" value="1"/>
</dbReference>